<name>A0AAP0FTR8_9ASPA</name>
<gene>
    <name evidence="1" type="ORF">KSP39_PZI023720</name>
</gene>
<dbReference type="InterPro" id="IPR021109">
    <property type="entry name" value="Peptidase_aspartic_dom_sf"/>
</dbReference>
<protein>
    <submittedName>
        <fullName evidence="1">Uncharacterized protein</fullName>
    </submittedName>
</protein>
<keyword evidence="2" id="KW-1185">Reference proteome</keyword>
<dbReference type="AlphaFoldDB" id="A0AAP0FTR8"/>
<dbReference type="Gene3D" id="2.40.70.10">
    <property type="entry name" value="Acid Proteases"/>
    <property type="match status" value="1"/>
</dbReference>
<proteinExistence type="predicted"/>
<reference evidence="1 2" key="1">
    <citation type="journal article" date="2022" name="Nat. Plants">
        <title>Genomes of leafy and leafless Platanthera orchids illuminate the evolution of mycoheterotrophy.</title>
        <authorList>
            <person name="Li M.H."/>
            <person name="Liu K.W."/>
            <person name="Li Z."/>
            <person name="Lu H.C."/>
            <person name="Ye Q.L."/>
            <person name="Zhang D."/>
            <person name="Wang J.Y."/>
            <person name="Li Y.F."/>
            <person name="Zhong Z.M."/>
            <person name="Liu X."/>
            <person name="Yu X."/>
            <person name="Liu D.K."/>
            <person name="Tu X.D."/>
            <person name="Liu B."/>
            <person name="Hao Y."/>
            <person name="Liao X.Y."/>
            <person name="Jiang Y.T."/>
            <person name="Sun W.H."/>
            <person name="Chen J."/>
            <person name="Chen Y.Q."/>
            <person name="Ai Y."/>
            <person name="Zhai J.W."/>
            <person name="Wu S.S."/>
            <person name="Zhou Z."/>
            <person name="Hsiao Y.Y."/>
            <person name="Wu W.L."/>
            <person name="Chen Y.Y."/>
            <person name="Lin Y.F."/>
            <person name="Hsu J.L."/>
            <person name="Li C.Y."/>
            <person name="Wang Z.W."/>
            <person name="Zhao X."/>
            <person name="Zhong W.Y."/>
            <person name="Ma X.K."/>
            <person name="Ma L."/>
            <person name="Huang J."/>
            <person name="Chen G.Z."/>
            <person name="Huang M.Z."/>
            <person name="Huang L."/>
            <person name="Peng D.H."/>
            <person name="Luo Y.B."/>
            <person name="Zou S.Q."/>
            <person name="Chen S.P."/>
            <person name="Lan S."/>
            <person name="Tsai W.C."/>
            <person name="Van de Peer Y."/>
            <person name="Liu Z.J."/>
        </authorList>
    </citation>
    <scope>NUCLEOTIDE SEQUENCE [LARGE SCALE GENOMIC DNA]</scope>
    <source>
        <strain evidence="1">Lor287</strain>
    </source>
</reference>
<sequence>MKVVVEAVDNNELVDCREETLNMDGGDEDPQTPQVSVHLLTGITHYNTIRVTMSHQCHPINVLIDLGSAHNFLDEEATRRLQCCLVPIAPFSVVVANRKTISSSHKVEDFKWLMQRAVFTSDMLILPLGGCIGNTMVDDIGIGELGLLQPTNGVYKQWEENYSLRIKAGNVPWGKEKRVHKLLAKEG</sequence>
<dbReference type="CDD" id="cd00303">
    <property type="entry name" value="retropepsin_like"/>
    <property type="match status" value="1"/>
</dbReference>
<dbReference type="Proteomes" id="UP001418222">
    <property type="component" value="Unassembled WGS sequence"/>
</dbReference>
<accession>A0AAP0FTR8</accession>
<comment type="caution">
    <text evidence="1">The sequence shown here is derived from an EMBL/GenBank/DDBJ whole genome shotgun (WGS) entry which is preliminary data.</text>
</comment>
<organism evidence="1 2">
    <name type="scientific">Platanthera zijinensis</name>
    <dbReference type="NCBI Taxonomy" id="2320716"/>
    <lineage>
        <taxon>Eukaryota</taxon>
        <taxon>Viridiplantae</taxon>
        <taxon>Streptophyta</taxon>
        <taxon>Embryophyta</taxon>
        <taxon>Tracheophyta</taxon>
        <taxon>Spermatophyta</taxon>
        <taxon>Magnoliopsida</taxon>
        <taxon>Liliopsida</taxon>
        <taxon>Asparagales</taxon>
        <taxon>Orchidaceae</taxon>
        <taxon>Orchidoideae</taxon>
        <taxon>Orchideae</taxon>
        <taxon>Orchidinae</taxon>
        <taxon>Platanthera</taxon>
    </lineage>
</organism>
<dbReference type="EMBL" id="JBBWWQ010000021">
    <property type="protein sequence ID" value="KAK8914373.1"/>
    <property type="molecule type" value="Genomic_DNA"/>
</dbReference>
<evidence type="ECO:0000313" key="2">
    <source>
        <dbReference type="Proteomes" id="UP001418222"/>
    </source>
</evidence>
<evidence type="ECO:0000313" key="1">
    <source>
        <dbReference type="EMBL" id="KAK8914373.1"/>
    </source>
</evidence>